<comment type="subcellular location">
    <subcellularLocation>
        <location evidence="1">Nucleus</location>
    </subcellularLocation>
</comment>
<dbReference type="InterPro" id="IPR013087">
    <property type="entry name" value="Znf_C2H2_type"/>
</dbReference>
<dbReference type="EMBL" id="KN848072">
    <property type="protein sequence ID" value="KIX97943.1"/>
    <property type="molecule type" value="Genomic_DNA"/>
</dbReference>
<dbReference type="Gene3D" id="3.30.160.60">
    <property type="entry name" value="Classic Zinc Finger"/>
    <property type="match status" value="1"/>
</dbReference>
<gene>
    <name evidence="9" type="ORF">Z520_06021</name>
</gene>
<proteinExistence type="predicted"/>
<dbReference type="STRING" id="1442371.A0A0D2KMQ6"/>
<keyword evidence="5" id="KW-0862">Zinc</keyword>
<evidence type="ECO:0000256" key="4">
    <source>
        <dbReference type="ARBA" id="ARBA00022771"/>
    </source>
</evidence>
<evidence type="ECO:0000256" key="1">
    <source>
        <dbReference type="ARBA" id="ARBA00004123"/>
    </source>
</evidence>
<dbReference type="Proteomes" id="UP000053411">
    <property type="component" value="Unassembled WGS sequence"/>
</dbReference>
<dbReference type="AlphaFoldDB" id="A0A0D2KMQ6"/>
<dbReference type="RefSeq" id="XP_016632066.1">
    <property type="nucleotide sequence ID" value="XM_016776524.1"/>
</dbReference>
<sequence>MNTVRSPQEPNIEHTRGIIVIARKSSRVSLAAVKQLEDRNKTLIKFFTPRLSGGSSTECTSLVLNGFSSNYNIQDSRKNELAILKRKIETYDAEPQALTSRACIVVSGDDGFFTNIDGIYGFFDRYKNVTLMLVVYHGENQYLEYEIRDILQAISEIKSHVAKPTDPCHTLVRSWIGIAVNKEILAQANRDLKRFIPQKRNASIVYGEDPIALERPDKSVLKASKKRSVVEKYGISINDDGDRMCPIQDCNASWPTLEGLRDHILDHCRQAGKCVLCGDDRKNPFNRESFRLPSGPMRRGFTKLQREHMERHLPPTYDCEEQGCSKSFHTESDYLQHQEGHEQSQLINCTQCGQSIRKTYVTQHLQAHCPARNKANDGLIRCGICQAEFSKVDMFHKHVRAAHQRRDEIVGTATLAGLFSAGLPGLGLDVSAAIEESTRLNASSMAIQHGNYFDTAQAPNEGRWKVNGKSVGHAVGFTN</sequence>
<feature type="domain" description="C2H2-type" evidence="8">
    <location>
        <begin position="317"/>
        <end position="346"/>
    </location>
</feature>
<evidence type="ECO:0000313" key="9">
    <source>
        <dbReference type="EMBL" id="KIX97943.1"/>
    </source>
</evidence>
<keyword evidence="4 7" id="KW-0863">Zinc-finger</keyword>
<dbReference type="PROSITE" id="PS00028">
    <property type="entry name" value="ZINC_FINGER_C2H2_1"/>
    <property type="match status" value="2"/>
</dbReference>
<keyword evidence="6" id="KW-0539">Nucleus</keyword>
<evidence type="ECO:0000259" key="8">
    <source>
        <dbReference type="PROSITE" id="PS50157"/>
    </source>
</evidence>
<name>A0A0D2KMQ6_9EURO</name>
<evidence type="ECO:0000256" key="2">
    <source>
        <dbReference type="ARBA" id="ARBA00022723"/>
    </source>
</evidence>
<evidence type="ECO:0000256" key="6">
    <source>
        <dbReference type="ARBA" id="ARBA00023242"/>
    </source>
</evidence>
<dbReference type="PROSITE" id="PS50157">
    <property type="entry name" value="ZINC_FINGER_C2H2_2"/>
    <property type="match status" value="2"/>
</dbReference>
<evidence type="ECO:0000313" key="10">
    <source>
        <dbReference type="Proteomes" id="UP000053411"/>
    </source>
</evidence>
<evidence type="ECO:0000256" key="3">
    <source>
        <dbReference type="ARBA" id="ARBA00022737"/>
    </source>
</evidence>
<accession>A0A0D2KMQ6</accession>
<dbReference type="GeneID" id="27711767"/>
<evidence type="ECO:0000256" key="5">
    <source>
        <dbReference type="ARBA" id="ARBA00022833"/>
    </source>
</evidence>
<organism evidence="9 10">
    <name type="scientific">Fonsecaea multimorphosa CBS 102226</name>
    <dbReference type="NCBI Taxonomy" id="1442371"/>
    <lineage>
        <taxon>Eukaryota</taxon>
        <taxon>Fungi</taxon>
        <taxon>Dikarya</taxon>
        <taxon>Ascomycota</taxon>
        <taxon>Pezizomycotina</taxon>
        <taxon>Eurotiomycetes</taxon>
        <taxon>Chaetothyriomycetidae</taxon>
        <taxon>Chaetothyriales</taxon>
        <taxon>Herpotrichiellaceae</taxon>
        <taxon>Fonsecaea</taxon>
    </lineage>
</organism>
<keyword evidence="10" id="KW-1185">Reference proteome</keyword>
<keyword evidence="2" id="KW-0479">Metal-binding</keyword>
<reference evidence="9 10" key="1">
    <citation type="submission" date="2015-01" db="EMBL/GenBank/DDBJ databases">
        <title>The Genome Sequence of Fonsecaea multimorphosa CBS 102226.</title>
        <authorList>
            <consortium name="The Broad Institute Genomics Platform"/>
            <person name="Cuomo C."/>
            <person name="de Hoog S."/>
            <person name="Gorbushina A."/>
            <person name="Stielow B."/>
            <person name="Teixiera M."/>
            <person name="Abouelleil A."/>
            <person name="Chapman S.B."/>
            <person name="Priest M."/>
            <person name="Young S.K."/>
            <person name="Wortman J."/>
            <person name="Nusbaum C."/>
            <person name="Birren B."/>
        </authorList>
    </citation>
    <scope>NUCLEOTIDE SEQUENCE [LARGE SCALE GENOMIC DNA]</scope>
    <source>
        <strain evidence="9 10">CBS 102226</strain>
    </source>
</reference>
<dbReference type="VEuPathDB" id="FungiDB:Z520_06021"/>
<keyword evidence="3" id="KW-0677">Repeat</keyword>
<dbReference type="InterPro" id="IPR050888">
    <property type="entry name" value="ZnF_C2H2-type_TF"/>
</dbReference>
<dbReference type="GO" id="GO:0005634">
    <property type="term" value="C:nucleus"/>
    <property type="evidence" value="ECO:0007669"/>
    <property type="project" value="UniProtKB-SubCell"/>
</dbReference>
<dbReference type="PANTHER" id="PTHR24406">
    <property type="entry name" value="TRANSCRIPTIONAL REPRESSOR CTCFL-RELATED"/>
    <property type="match status" value="1"/>
</dbReference>
<evidence type="ECO:0000256" key="7">
    <source>
        <dbReference type="PROSITE-ProRule" id="PRU00042"/>
    </source>
</evidence>
<feature type="domain" description="C2H2-type" evidence="8">
    <location>
        <begin position="380"/>
        <end position="408"/>
    </location>
</feature>
<dbReference type="GO" id="GO:0008270">
    <property type="term" value="F:zinc ion binding"/>
    <property type="evidence" value="ECO:0007669"/>
    <property type="project" value="UniProtKB-KW"/>
</dbReference>
<protein>
    <recommendedName>
        <fullName evidence="8">C2H2-type domain-containing protein</fullName>
    </recommendedName>
</protein>
<dbReference type="SMART" id="SM00355">
    <property type="entry name" value="ZnF_C2H2"/>
    <property type="match status" value="4"/>
</dbReference>
<dbReference type="OrthoDB" id="6077919at2759"/>